<reference evidence="2" key="1">
    <citation type="journal article" date="2020" name="Stud. Mycol.">
        <title>101 Dothideomycetes genomes: a test case for predicting lifestyles and emergence of pathogens.</title>
        <authorList>
            <person name="Haridas S."/>
            <person name="Albert R."/>
            <person name="Binder M."/>
            <person name="Bloem J."/>
            <person name="Labutti K."/>
            <person name="Salamov A."/>
            <person name="Andreopoulos B."/>
            <person name="Baker S."/>
            <person name="Barry K."/>
            <person name="Bills G."/>
            <person name="Bluhm B."/>
            <person name="Cannon C."/>
            <person name="Castanera R."/>
            <person name="Culley D."/>
            <person name="Daum C."/>
            <person name="Ezra D."/>
            <person name="Gonzalez J."/>
            <person name="Henrissat B."/>
            <person name="Kuo A."/>
            <person name="Liang C."/>
            <person name="Lipzen A."/>
            <person name="Lutzoni F."/>
            <person name="Magnuson J."/>
            <person name="Mondo S."/>
            <person name="Nolan M."/>
            <person name="Ohm R."/>
            <person name="Pangilinan J."/>
            <person name="Park H.-J."/>
            <person name="Ramirez L."/>
            <person name="Alfaro M."/>
            <person name="Sun H."/>
            <person name="Tritt A."/>
            <person name="Yoshinaga Y."/>
            <person name="Zwiers L.-H."/>
            <person name="Turgeon B."/>
            <person name="Goodwin S."/>
            <person name="Spatafora J."/>
            <person name="Crous P."/>
            <person name="Grigoriev I."/>
        </authorList>
    </citation>
    <scope>NUCLEOTIDE SEQUENCE</scope>
    <source>
        <strain evidence="2">Tuck. ex Michener</strain>
    </source>
</reference>
<feature type="compositionally biased region" description="Acidic residues" evidence="1">
    <location>
        <begin position="250"/>
        <end position="261"/>
    </location>
</feature>
<feature type="region of interest" description="Disordered" evidence="1">
    <location>
        <begin position="1"/>
        <end position="33"/>
    </location>
</feature>
<accession>A0A6A6H5X4</accession>
<organism evidence="2 3">
    <name type="scientific">Viridothelium virens</name>
    <name type="common">Speckled blister lichen</name>
    <name type="synonym">Trypethelium virens</name>
    <dbReference type="NCBI Taxonomy" id="1048519"/>
    <lineage>
        <taxon>Eukaryota</taxon>
        <taxon>Fungi</taxon>
        <taxon>Dikarya</taxon>
        <taxon>Ascomycota</taxon>
        <taxon>Pezizomycotina</taxon>
        <taxon>Dothideomycetes</taxon>
        <taxon>Dothideomycetes incertae sedis</taxon>
        <taxon>Trypetheliales</taxon>
        <taxon>Trypetheliaceae</taxon>
        <taxon>Viridothelium</taxon>
    </lineage>
</organism>
<dbReference type="AlphaFoldDB" id="A0A6A6H5X4"/>
<evidence type="ECO:0000256" key="1">
    <source>
        <dbReference type="SAM" id="MobiDB-lite"/>
    </source>
</evidence>
<dbReference type="Proteomes" id="UP000800092">
    <property type="component" value="Unassembled WGS sequence"/>
</dbReference>
<dbReference type="EMBL" id="ML991806">
    <property type="protein sequence ID" value="KAF2233494.1"/>
    <property type="molecule type" value="Genomic_DNA"/>
</dbReference>
<evidence type="ECO:0000313" key="3">
    <source>
        <dbReference type="Proteomes" id="UP000800092"/>
    </source>
</evidence>
<gene>
    <name evidence="2" type="ORF">EV356DRAFT_203251</name>
</gene>
<sequence length="261" mass="29555">MSEEASGSWDALSLSIPPADPQPHSPTREVPLSTPSTHIALQSGTWEAISFINYPTIRNVQSIDIYNVNPGQCHAIQNWIARLRRRIPHHELGINGMETHFDDPGYRFEQFGSRPEFVVRIMGDMVSVTERGLVAVLYPKNNQPEIVYVAEPSKGALDFDVDIRSWHVNGNMEPLITDFNFLTAEKEQLLLDLASRWVISRRVAWTVEEGDGPRALDLLGIELRQLCERSMERTLSYVDEGHSEMGSSPEYDEDEALYSDD</sequence>
<protein>
    <submittedName>
        <fullName evidence="2">Uncharacterized protein</fullName>
    </submittedName>
</protein>
<keyword evidence="3" id="KW-1185">Reference proteome</keyword>
<feature type="region of interest" description="Disordered" evidence="1">
    <location>
        <begin position="238"/>
        <end position="261"/>
    </location>
</feature>
<name>A0A6A6H5X4_VIRVR</name>
<proteinExistence type="predicted"/>
<dbReference type="OrthoDB" id="3937621at2759"/>
<evidence type="ECO:0000313" key="2">
    <source>
        <dbReference type="EMBL" id="KAF2233494.1"/>
    </source>
</evidence>